<dbReference type="SMART" id="SM00292">
    <property type="entry name" value="BRCT"/>
    <property type="match status" value="1"/>
</dbReference>
<evidence type="ECO:0000313" key="21">
    <source>
        <dbReference type="EMBL" id="KAK3370682.1"/>
    </source>
</evidence>
<dbReference type="SUPFAM" id="SSF47587">
    <property type="entry name" value="Domain of poly(ADP-ribose) polymerase"/>
    <property type="match status" value="1"/>
</dbReference>
<dbReference type="Pfam" id="PF00533">
    <property type="entry name" value="BRCT"/>
    <property type="match status" value="1"/>
</dbReference>
<dbReference type="PROSITE" id="PS50172">
    <property type="entry name" value="BRCT"/>
    <property type="match status" value="1"/>
</dbReference>
<evidence type="ECO:0000259" key="19">
    <source>
        <dbReference type="PROSITE" id="PS51060"/>
    </source>
</evidence>
<feature type="compositionally biased region" description="Acidic residues" evidence="16">
    <location>
        <begin position="361"/>
        <end position="374"/>
    </location>
</feature>
<dbReference type="PANTHER" id="PTHR10459">
    <property type="entry name" value="DNA LIGASE"/>
    <property type="match status" value="1"/>
</dbReference>
<keyword evidence="4" id="KW-0548">Nucleotidyltransferase</keyword>
<feature type="compositionally biased region" description="Polar residues" evidence="16">
    <location>
        <begin position="118"/>
        <end position="128"/>
    </location>
</feature>
<dbReference type="InterPro" id="IPR008893">
    <property type="entry name" value="WGR_domain"/>
</dbReference>
<dbReference type="InterPro" id="IPR001357">
    <property type="entry name" value="BRCT_dom"/>
</dbReference>
<feature type="region of interest" description="Disordered" evidence="16">
    <location>
        <begin position="102"/>
        <end position="201"/>
    </location>
</feature>
<dbReference type="PROSITE" id="PS51977">
    <property type="entry name" value="WGR"/>
    <property type="match status" value="1"/>
</dbReference>
<feature type="region of interest" description="Disordered" evidence="16">
    <location>
        <begin position="359"/>
        <end position="387"/>
    </location>
</feature>
<dbReference type="Proteomes" id="UP001285441">
    <property type="component" value="Unassembled WGS sequence"/>
</dbReference>
<dbReference type="InterPro" id="IPR036420">
    <property type="entry name" value="BRCT_dom_sf"/>
</dbReference>
<dbReference type="PANTHER" id="PTHR10459:SF60">
    <property type="entry name" value="POLY [ADP-RIBOSE] POLYMERASE 2"/>
    <property type="match status" value="1"/>
</dbReference>
<comment type="catalytic activity">
    <reaction evidence="14">
        <text>NAD(+) + (ADP-D-ribosyl)n-acceptor = nicotinamide + (ADP-D-ribosyl)n+1-acceptor + H(+).</text>
        <dbReference type="EC" id="2.4.2.30"/>
    </reaction>
</comment>
<dbReference type="CDD" id="cd01437">
    <property type="entry name" value="parp_like"/>
    <property type="match status" value="1"/>
</dbReference>
<keyword evidence="11" id="KW-0238">DNA-binding</keyword>
<dbReference type="CDD" id="cd17747">
    <property type="entry name" value="BRCT_PARP1"/>
    <property type="match status" value="1"/>
</dbReference>
<dbReference type="GO" id="GO:1990404">
    <property type="term" value="F:NAD+-protein mono-ADP-ribosyltransferase activity"/>
    <property type="evidence" value="ECO:0007669"/>
    <property type="project" value="TreeGrafter"/>
</dbReference>
<keyword evidence="6" id="KW-0677">Repeat</keyword>
<dbReference type="GO" id="GO:0003950">
    <property type="term" value="F:NAD+ poly-ADP-ribosyltransferase activity"/>
    <property type="evidence" value="ECO:0007669"/>
    <property type="project" value="UniProtKB-UniRule"/>
</dbReference>
<evidence type="ECO:0000256" key="7">
    <source>
        <dbReference type="ARBA" id="ARBA00022765"/>
    </source>
</evidence>
<dbReference type="Pfam" id="PF05406">
    <property type="entry name" value="WGR"/>
    <property type="match status" value="1"/>
</dbReference>
<keyword evidence="2 15" id="KW-0328">Glycosyltransferase</keyword>
<feature type="domain" description="WGR" evidence="20">
    <location>
        <begin position="256"/>
        <end position="351"/>
    </location>
</feature>
<evidence type="ECO:0000256" key="8">
    <source>
        <dbReference type="ARBA" id="ARBA00022771"/>
    </source>
</evidence>
<dbReference type="Gene3D" id="1.20.142.10">
    <property type="entry name" value="Poly(ADP-ribose) polymerase, regulatory domain"/>
    <property type="match status" value="1"/>
</dbReference>
<evidence type="ECO:0000256" key="10">
    <source>
        <dbReference type="ARBA" id="ARBA00023027"/>
    </source>
</evidence>
<evidence type="ECO:0000256" key="2">
    <source>
        <dbReference type="ARBA" id="ARBA00022676"/>
    </source>
</evidence>
<proteinExistence type="inferred from homology"/>
<dbReference type="InterPro" id="IPR050800">
    <property type="entry name" value="ARTD/PARP"/>
</dbReference>
<evidence type="ECO:0000259" key="18">
    <source>
        <dbReference type="PROSITE" id="PS51059"/>
    </source>
</evidence>
<protein>
    <recommendedName>
        <fullName evidence="15">Poly [ADP-ribose] polymerase</fullName>
        <shortName evidence="15">PARP</shortName>
        <ecNumber evidence="15">2.4.2.-</ecNumber>
    </recommendedName>
</protein>
<evidence type="ECO:0000256" key="16">
    <source>
        <dbReference type="SAM" id="MobiDB-lite"/>
    </source>
</evidence>
<dbReference type="GO" id="GO:0016779">
    <property type="term" value="F:nucleotidyltransferase activity"/>
    <property type="evidence" value="ECO:0007669"/>
    <property type="project" value="UniProtKB-KW"/>
</dbReference>
<dbReference type="GO" id="GO:0008270">
    <property type="term" value="F:zinc ion binding"/>
    <property type="evidence" value="ECO:0007669"/>
    <property type="project" value="UniProtKB-KW"/>
</dbReference>
<gene>
    <name evidence="21" type="ORF">B0H63DRAFT_564778</name>
</gene>
<feature type="domain" description="PARP catalytic" evidence="18">
    <location>
        <begin position="524"/>
        <end position="757"/>
    </location>
</feature>
<evidence type="ECO:0000313" key="22">
    <source>
        <dbReference type="Proteomes" id="UP001285441"/>
    </source>
</evidence>
<evidence type="ECO:0000259" key="20">
    <source>
        <dbReference type="PROSITE" id="PS51977"/>
    </source>
</evidence>
<comment type="caution">
    <text evidence="21">The sequence shown here is derived from an EMBL/GenBank/DDBJ whole genome shotgun (WGS) entry which is preliminary data.</text>
</comment>
<dbReference type="GO" id="GO:0070212">
    <property type="term" value="P:protein poly-ADP-ribosylation"/>
    <property type="evidence" value="ECO:0007669"/>
    <property type="project" value="TreeGrafter"/>
</dbReference>
<feature type="domain" description="PARP alpha-helical" evidence="19">
    <location>
        <begin position="388"/>
        <end position="514"/>
    </location>
</feature>
<organism evidence="21 22">
    <name type="scientific">Podospora didyma</name>
    <dbReference type="NCBI Taxonomy" id="330526"/>
    <lineage>
        <taxon>Eukaryota</taxon>
        <taxon>Fungi</taxon>
        <taxon>Dikarya</taxon>
        <taxon>Ascomycota</taxon>
        <taxon>Pezizomycotina</taxon>
        <taxon>Sordariomycetes</taxon>
        <taxon>Sordariomycetidae</taxon>
        <taxon>Sordariales</taxon>
        <taxon>Podosporaceae</taxon>
        <taxon>Podospora</taxon>
    </lineage>
</organism>
<reference evidence="21" key="1">
    <citation type="journal article" date="2023" name="Mol. Phylogenet. Evol.">
        <title>Genome-scale phylogeny and comparative genomics of the fungal order Sordariales.</title>
        <authorList>
            <person name="Hensen N."/>
            <person name="Bonometti L."/>
            <person name="Westerberg I."/>
            <person name="Brannstrom I.O."/>
            <person name="Guillou S."/>
            <person name="Cros-Aarteil S."/>
            <person name="Calhoun S."/>
            <person name="Haridas S."/>
            <person name="Kuo A."/>
            <person name="Mondo S."/>
            <person name="Pangilinan J."/>
            <person name="Riley R."/>
            <person name="LaButti K."/>
            <person name="Andreopoulos B."/>
            <person name="Lipzen A."/>
            <person name="Chen C."/>
            <person name="Yan M."/>
            <person name="Daum C."/>
            <person name="Ng V."/>
            <person name="Clum A."/>
            <person name="Steindorff A."/>
            <person name="Ohm R.A."/>
            <person name="Martin F."/>
            <person name="Silar P."/>
            <person name="Natvig D.O."/>
            <person name="Lalanne C."/>
            <person name="Gautier V."/>
            <person name="Ament-Velasquez S.L."/>
            <person name="Kruys A."/>
            <person name="Hutchinson M.I."/>
            <person name="Powell A.J."/>
            <person name="Barry K."/>
            <person name="Miller A.N."/>
            <person name="Grigoriev I.V."/>
            <person name="Debuchy R."/>
            <person name="Gladieux P."/>
            <person name="Hiltunen Thoren M."/>
            <person name="Johannesson H."/>
        </authorList>
    </citation>
    <scope>NUCLEOTIDE SEQUENCE</scope>
    <source>
        <strain evidence="21">CBS 232.78</strain>
    </source>
</reference>
<dbReference type="SUPFAM" id="SSF52113">
    <property type="entry name" value="BRCT domain"/>
    <property type="match status" value="1"/>
</dbReference>
<dbReference type="GO" id="GO:0003677">
    <property type="term" value="F:DNA binding"/>
    <property type="evidence" value="ECO:0007669"/>
    <property type="project" value="UniProtKB-KW"/>
</dbReference>
<dbReference type="SUPFAM" id="SSF142921">
    <property type="entry name" value="WGR domain-like"/>
    <property type="match status" value="1"/>
</dbReference>
<name>A0AAE0K6V1_9PEZI</name>
<keyword evidence="8" id="KW-0863">Zinc-finger</keyword>
<evidence type="ECO:0000256" key="15">
    <source>
        <dbReference type="RuleBase" id="RU362114"/>
    </source>
</evidence>
<keyword evidence="7" id="KW-0013">ADP-ribosylation</keyword>
<evidence type="ECO:0000256" key="11">
    <source>
        <dbReference type="ARBA" id="ARBA00023125"/>
    </source>
</evidence>
<dbReference type="CDD" id="cd07997">
    <property type="entry name" value="WGR_PARP"/>
    <property type="match status" value="1"/>
</dbReference>
<dbReference type="InterPro" id="IPR012317">
    <property type="entry name" value="Poly(ADP-ribose)pol_cat_dom"/>
</dbReference>
<dbReference type="Gene3D" id="3.90.228.10">
    <property type="match status" value="1"/>
</dbReference>
<evidence type="ECO:0000259" key="17">
    <source>
        <dbReference type="PROSITE" id="PS50172"/>
    </source>
</evidence>
<evidence type="ECO:0000256" key="13">
    <source>
        <dbReference type="ARBA" id="ARBA00024347"/>
    </source>
</evidence>
<keyword evidence="9" id="KW-0862">Zinc</keyword>
<dbReference type="PROSITE" id="PS51059">
    <property type="entry name" value="PARP_CATALYTIC"/>
    <property type="match status" value="1"/>
</dbReference>
<comment type="subcellular location">
    <subcellularLocation>
        <location evidence="1">Nucleus</location>
    </subcellularLocation>
</comment>
<dbReference type="EC" id="2.4.2.-" evidence="15"/>
<keyword evidence="3 15" id="KW-0808">Transferase</keyword>
<reference evidence="21" key="2">
    <citation type="submission" date="2023-06" db="EMBL/GenBank/DDBJ databases">
        <authorList>
            <consortium name="Lawrence Berkeley National Laboratory"/>
            <person name="Haridas S."/>
            <person name="Hensen N."/>
            <person name="Bonometti L."/>
            <person name="Westerberg I."/>
            <person name="Brannstrom I.O."/>
            <person name="Guillou S."/>
            <person name="Cros-Aarteil S."/>
            <person name="Calhoun S."/>
            <person name="Kuo A."/>
            <person name="Mondo S."/>
            <person name="Pangilinan J."/>
            <person name="Riley R."/>
            <person name="LaButti K."/>
            <person name="Andreopoulos B."/>
            <person name="Lipzen A."/>
            <person name="Chen C."/>
            <person name="Yanf M."/>
            <person name="Daum C."/>
            <person name="Ng V."/>
            <person name="Clum A."/>
            <person name="Steindorff A."/>
            <person name="Ohm R."/>
            <person name="Martin F."/>
            <person name="Silar P."/>
            <person name="Natvig D."/>
            <person name="Lalanne C."/>
            <person name="Gautier V."/>
            <person name="Ament-velasquez S.L."/>
            <person name="Kruys A."/>
            <person name="Hutchinson M.I."/>
            <person name="Powell A.J."/>
            <person name="Barry K."/>
            <person name="Miller A.N."/>
            <person name="Grigoriev I.V."/>
            <person name="Debuchy R."/>
            <person name="Gladieux P."/>
            <person name="Thoren M.H."/>
            <person name="Johannesson H."/>
        </authorList>
    </citation>
    <scope>NUCLEOTIDE SEQUENCE</scope>
    <source>
        <strain evidence="21">CBS 232.78</strain>
    </source>
</reference>
<evidence type="ECO:0000256" key="1">
    <source>
        <dbReference type="ARBA" id="ARBA00004123"/>
    </source>
</evidence>
<keyword evidence="12" id="KW-0539">Nucleus</keyword>
<dbReference type="FunFam" id="3.90.228.10:FF:000002">
    <property type="entry name" value="Poly [ADP-ribose] polymerase"/>
    <property type="match status" value="1"/>
</dbReference>
<evidence type="ECO:0000256" key="4">
    <source>
        <dbReference type="ARBA" id="ARBA00022695"/>
    </source>
</evidence>
<dbReference type="Pfam" id="PF02877">
    <property type="entry name" value="PARP_reg"/>
    <property type="match status" value="1"/>
</dbReference>
<dbReference type="FunFam" id="1.20.142.10:FF:000002">
    <property type="entry name" value="Poly [ADP-ribose] polymerase"/>
    <property type="match status" value="1"/>
</dbReference>
<dbReference type="SMART" id="SM00773">
    <property type="entry name" value="WGR"/>
    <property type="match status" value="1"/>
</dbReference>
<evidence type="ECO:0000256" key="12">
    <source>
        <dbReference type="ARBA" id="ARBA00023242"/>
    </source>
</evidence>
<evidence type="ECO:0000256" key="6">
    <source>
        <dbReference type="ARBA" id="ARBA00022737"/>
    </source>
</evidence>
<keyword evidence="5" id="KW-0479">Metal-binding</keyword>
<feature type="domain" description="BRCT" evidence="17">
    <location>
        <begin position="13"/>
        <end position="106"/>
    </location>
</feature>
<dbReference type="InterPro" id="IPR036930">
    <property type="entry name" value="WGR_dom_sf"/>
</dbReference>
<dbReference type="GO" id="GO:0005730">
    <property type="term" value="C:nucleolus"/>
    <property type="evidence" value="ECO:0007669"/>
    <property type="project" value="TreeGrafter"/>
</dbReference>
<dbReference type="SUPFAM" id="SSF56399">
    <property type="entry name" value="ADP-ribosylation"/>
    <property type="match status" value="1"/>
</dbReference>
<keyword evidence="22" id="KW-1185">Reference proteome</keyword>
<accession>A0AAE0K6V1</accession>
<dbReference type="InterPro" id="IPR004102">
    <property type="entry name" value="Poly(ADP-ribose)pol_reg_dom"/>
</dbReference>
<dbReference type="PROSITE" id="PS51060">
    <property type="entry name" value="PARP_ALPHA_HD"/>
    <property type="match status" value="1"/>
</dbReference>
<dbReference type="EMBL" id="JAULSW010000009">
    <property type="protein sequence ID" value="KAK3370682.1"/>
    <property type="molecule type" value="Genomic_DNA"/>
</dbReference>
<evidence type="ECO:0000256" key="5">
    <source>
        <dbReference type="ARBA" id="ARBA00022723"/>
    </source>
</evidence>
<dbReference type="Gene3D" id="3.40.50.10190">
    <property type="entry name" value="BRCT domain"/>
    <property type="match status" value="1"/>
</dbReference>
<dbReference type="AlphaFoldDB" id="A0AAE0K6V1"/>
<dbReference type="Gene3D" id="2.20.140.10">
    <property type="entry name" value="WGR domain"/>
    <property type="match status" value="1"/>
</dbReference>
<dbReference type="GO" id="GO:0006302">
    <property type="term" value="P:double-strand break repair"/>
    <property type="evidence" value="ECO:0007669"/>
    <property type="project" value="TreeGrafter"/>
</dbReference>
<comment type="similarity">
    <text evidence="13">Belongs to the ARTD/PARP family.</text>
</comment>
<keyword evidence="10 15" id="KW-0520">NAD</keyword>
<dbReference type="FunFam" id="2.20.140.10:FF:000001">
    <property type="entry name" value="Poly [ADP-ribose] polymerase"/>
    <property type="match status" value="1"/>
</dbReference>
<evidence type="ECO:0000256" key="14">
    <source>
        <dbReference type="ARBA" id="ARBA00033987"/>
    </source>
</evidence>
<dbReference type="Pfam" id="PF00644">
    <property type="entry name" value="PARP"/>
    <property type="match status" value="1"/>
</dbReference>
<evidence type="ECO:0000256" key="3">
    <source>
        <dbReference type="ARBA" id="ARBA00022679"/>
    </source>
</evidence>
<dbReference type="InterPro" id="IPR036616">
    <property type="entry name" value="Poly(ADP-ribose)pol_reg_dom_sf"/>
</dbReference>
<sequence length="757" mass="82445">MPPKKGKKAAAAPAKPALDGCIIALSGQFPNATHGLLKTRVEGLGATVATTVADDTTHLIASEADYNKGSVKVTKAQALGIPIVSIGWLLLCEQKNTKEPEKDFLHGDAQPPSAHPTAASQSNGTVLSTGRRKRGEPPVAADDAAAADDDVQLPKAKKSRAGKAAAPKVDDDTAADDADLDNAKQVKPGPKKARGGKGKAAAADDVEIIDASGVDDAQDATVEPKKSKEVPAMGHGQVAKNKDIQIPLDEGCPFATSVVYIDDDGVIYDAALNQTNATANNNKFYRIQLLVDSTGVYRTWTRWGRVGERGATAVAGQGSLQDAMKHFEKKFKDKSGLSWSQRGENPKPGKYAFVERNYTVESDDEEEDDSEEAEDTKGKQKENWVPPKSTLQPAVQDLMQLIFNQQFFNATMSAMNYDANKLPLGKLSKATITRGFEALKKLAELFDDHTLAASTYGVPYAKVVENLSNSFYSVIPHAFGRNRPPVIQNEVLLKSEIELLETLSDMKDAALIMKMDKVGSDDVHPIDKQYQGLGMEEMTPLDPSTAEYINLQEYLINTRGATHGYNYKIEAIFRIERKGEMERFDKSPYGSLGQNRRLLWHGSRSTNFGGILSQGLRIAPPEAPVSGYMFGKGIYLADMSSKSAGYCCHHMSNNTALLLLCEAELGDPMQELVYASYNAGDDAKKKGMHSTWGQGRTGPIQWKDAKCVHPSLEGIKMPDTTVLPGDTKVPDAGLYYNEYIAYDVAQVRLRYLFRVKM</sequence>
<evidence type="ECO:0000256" key="9">
    <source>
        <dbReference type="ARBA" id="ARBA00022833"/>
    </source>
</evidence>